<feature type="compositionally biased region" description="Low complexity" evidence="1">
    <location>
        <begin position="519"/>
        <end position="539"/>
    </location>
</feature>
<dbReference type="AlphaFoldDB" id="A0A6A6XAF0"/>
<keyword evidence="4" id="KW-1185">Reference proteome</keyword>
<feature type="compositionally biased region" description="Basic and acidic residues" evidence="1">
    <location>
        <begin position="54"/>
        <end position="67"/>
    </location>
</feature>
<dbReference type="Pfam" id="PF01823">
    <property type="entry name" value="MACPF"/>
    <property type="match status" value="1"/>
</dbReference>
<accession>A0A6A6XAF0</accession>
<proteinExistence type="predicted"/>
<gene>
    <name evidence="3" type="ORF">K505DRAFT_375374</name>
</gene>
<evidence type="ECO:0000256" key="1">
    <source>
        <dbReference type="SAM" id="MobiDB-lite"/>
    </source>
</evidence>
<feature type="region of interest" description="Disordered" evidence="1">
    <location>
        <begin position="1"/>
        <end position="93"/>
    </location>
</feature>
<name>A0A6A6XAF0_9PLEO</name>
<feature type="region of interest" description="Disordered" evidence="1">
    <location>
        <begin position="727"/>
        <end position="748"/>
    </location>
</feature>
<evidence type="ECO:0000313" key="4">
    <source>
        <dbReference type="Proteomes" id="UP000799757"/>
    </source>
</evidence>
<feature type="compositionally biased region" description="Polar residues" evidence="1">
    <location>
        <begin position="735"/>
        <end position="748"/>
    </location>
</feature>
<sequence>MPDLKNTAPAKPVIPVPASTTQRKRSSSTTAKIGESAALSKKKEPSAEDAEEPSTERTGAEKPHDAVHAVISKPPVEPPKETPLKAKPGKSTQVLKVVQRKEGSEGVQHVLATLQTSDLGGVPTLGTVRTKLGPKISAEQDFCYPDGSSAEDKLALSTYFDHLDEEEELSAESEPKQPKVVHRMLFVLPPGPVEEKKEVKAKSSSVLQKDRFVVKISEWQVAPEGGEGTLISRGTLQSKTFGTTDASLLTLAGLRKHISAVTPMSSGSKVHKFCTTGGETVADEAMTFSDYIALQEVDVDESAAMPSVVAAYKLNSALNQPKVDLTTLPGGRDSVDVNLKENFMAGAKSAKSFTPQVRESEIVEKFKMDFGGNPVAVKSAGLLTESEWTAVLANCGVMYGWVIDREKNQIRRAPKAAFQLRPKVSEDPIKAIPDFLQLPSPKPTNLQPALAPPKRPQFLDAPETSKLVSRVPLGAGSNQANRVPESTISEVALLETTTDNTADENLPLGKETTPPPPVESTEPPTSETQLSNAAAGVEEPAPPPPGMSNQSVPLTTPSFRVNDDSRIEITMSSHEFETSMAKNDFSSQSTEGSLSGGYAGFTASISAGYASSKSNTNVTTNNTYQRTIIAKYLFPRADIFLHPDDLEPTPELKDAIAKITKFKNVKDLRKLQQDFGQLFCKQVTVGGRLQSTQILKATTSGTEQEQKEQFKVSVGVQVSTPIGVGAGMKHEQEKGSVNTQKSGSENKQESNVFEAVGGNTIVAADPVQWSASVADFNNWRVINREALSSMMDMLSAVPGYENVKNFFVQAVPTLSKYIELPPTREIKVRFQVAAPVTQLSLSYLQNVTNGQQAPPPIYYLGHIPGSTIEPRAFKLASFSRFWEEPEDLPGAENQLFTPSSYRAPVILGYSPDAVNENNGAQDTVWSITAPFNESLQHGARVSIRTSPTDQTARPSSLVVFRNRQGVFLPGMSDIEDTQYWRILKRGVTTAGENIQEGDPIRLCWSFADQTVGFRDFTADVFGRRRCQPPPGMEHAVLFPKLPWPRFESLKTPADGKAVPNAMVMSTETGEETKIVELPCRQAEKQAVNGAPYGIQDVCFRIDIVANDGKGDGDDYLLKDVRQTSTMSAAERMTLMIQQRQQMMYRMFFL</sequence>
<dbReference type="Proteomes" id="UP000799757">
    <property type="component" value="Unassembled WGS sequence"/>
</dbReference>
<organism evidence="3 4">
    <name type="scientific">Melanomma pulvis-pyrius CBS 109.77</name>
    <dbReference type="NCBI Taxonomy" id="1314802"/>
    <lineage>
        <taxon>Eukaryota</taxon>
        <taxon>Fungi</taxon>
        <taxon>Dikarya</taxon>
        <taxon>Ascomycota</taxon>
        <taxon>Pezizomycotina</taxon>
        <taxon>Dothideomycetes</taxon>
        <taxon>Pleosporomycetidae</taxon>
        <taxon>Pleosporales</taxon>
        <taxon>Melanommataceae</taxon>
        <taxon>Melanomma</taxon>
    </lineage>
</organism>
<feature type="region of interest" description="Disordered" evidence="1">
    <location>
        <begin position="498"/>
        <end position="553"/>
    </location>
</feature>
<feature type="domain" description="MACPF" evidence="2">
    <location>
        <begin position="477"/>
        <end position="835"/>
    </location>
</feature>
<reference evidence="3" key="1">
    <citation type="journal article" date="2020" name="Stud. Mycol.">
        <title>101 Dothideomycetes genomes: a test case for predicting lifestyles and emergence of pathogens.</title>
        <authorList>
            <person name="Haridas S."/>
            <person name="Albert R."/>
            <person name="Binder M."/>
            <person name="Bloem J."/>
            <person name="Labutti K."/>
            <person name="Salamov A."/>
            <person name="Andreopoulos B."/>
            <person name="Baker S."/>
            <person name="Barry K."/>
            <person name="Bills G."/>
            <person name="Bluhm B."/>
            <person name="Cannon C."/>
            <person name="Castanera R."/>
            <person name="Culley D."/>
            <person name="Daum C."/>
            <person name="Ezra D."/>
            <person name="Gonzalez J."/>
            <person name="Henrissat B."/>
            <person name="Kuo A."/>
            <person name="Liang C."/>
            <person name="Lipzen A."/>
            <person name="Lutzoni F."/>
            <person name="Magnuson J."/>
            <person name="Mondo S."/>
            <person name="Nolan M."/>
            <person name="Ohm R."/>
            <person name="Pangilinan J."/>
            <person name="Park H.-J."/>
            <person name="Ramirez L."/>
            <person name="Alfaro M."/>
            <person name="Sun H."/>
            <person name="Tritt A."/>
            <person name="Yoshinaga Y."/>
            <person name="Zwiers L.-H."/>
            <person name="Turgeon B."/>
            <person name="Goodwin S."/>
            <person name="Spatafora J."/>
            <person name="Crous P."/>
            <person name="Grigoriev I."/>
        </authorList>
    </citation>
    <scope>NUCLEOTIDE SEQUENCE</scope>
    <source>
        <strain evidence="3">CBS 109.77</strain>
    </source>
</reference>
<evidence type="ECO:0000259" key="2">
    <source>
        <dbReference type="PROSITE" id="PS51412"/>
    </source>
</evidence>
<dbReference type="PROSITE" id="PS51412">
    <property type="entry name" value="MACPF_2"/>
    <property type="match status" value="1"/>
</dbReference>
<evidence type="ECO:0000313" key="3">
    <source>
        <dbReference type="EMBL" id="KAF2793409.1"/>
    </source>
</evidence>
<dbReference type="InterPro" id="IPR020864">
    <property type="entry name" value="MACPF"/>
</dbReference>
<dbReference type="OrthoDB" id="3866630at2759"/>
<dbReference type="EMBL" id="MU001929">
    <property type="protein sequence ID" value="KAF2793409.1"/>
    <property type="molecule type" value="Genomic_DNA"/>
</dbReference>
<protein>
    <recommendedName>
        <fullName evidence="2">MACPF domain-containing protein</fullName>
    </recommendedName>
</protein>